<name>A0A1Q6FBJ3_9BACT</name>
<feature type="signal peptide" evidence="2">
    <location>
        <begin position="1"/>
        <end position="17"/>
    </location>
</feature>
<reference evidence="3 4" key="1">
    <citation type="journal article" date="2016" name="Nat. Biotechnol.">
        <title>Measurement of bacterial replication rates in microbial communities.</title>
        <authorList>
            <person name="Brown C.T."/>
            <person name="Olm M.R."/>
            <person name="Thomas B.C."/>
            <person name="Banfield J.F."/>
        </authorList>
    </citation>
    <scope>NUCLEOTIDE SEQUENCE [LARGE SCALE GENOMIC DNA]</scope>
    <source>
        <strain evidence="3">CAG:67_53_122</strain>
    </source>
</reference>
<gene>
    <name evidence="3" type="ORF">BHV66_02495</name>
</gene>
<keyword evidence="2" id="KW-0732">Signal</keyword>
<feature type="chain" id="PRO_5012615075" description="T9SS C-terminal target domain-containing protein" evidence="2">
    <location>
        <begin position="18"/>
        <end position="508"/>
    </location>
</feature>
<evidence type="ECO:0008006" key="5">
    <source>
        <dbReference type="Google" id="ProtNLM"/>
    </source>
</evidence>
<protein>
    <recommendedName>
        <fullName evidence="5">T9SS C-terminal target domain-containing protein</fullName>
    </recommendedName>
</protein>
<organism evidence="3 4">
    <name type="scientific">Alistipes putredinis</name>
    <dbReference type="NCBI Taxonomy" id="28117"/>
    <lineage>
        <taxon>Bacteria</taxon>
        <taxon>Pseudomonadati</taxon>
        <taxon>Bacteroidota</taxon>
        <taxon>Bacteroidia</taxon>
        <taxon>Bacteroidales</taxon>
        <taxon>Rikenellaceae</taxon>
        <taxon>Alistipes</taxon>
    </lineage>
</organism>
<comment type="caution">
    <text evidence="3">The sequence shown here is derived from an EMBL/GenBank/DDBJ whole genome shotgun (WGS) entry which is preliminary data.</text>
</comment>
<proteinExistence type="predicted"/>
<dbReference type="PANTHER" id="PTHR41339">
    <property type="entry name" value="LIPL48"/>
    <property type="match status" value="1"/>
</dbReference>
<dbReference type="PROSITE" id="PS51257">
    <property type="entry name" value="PROKAR_LIPOPROTEIN"/>
    <property type="match status" value="1"/>
</dbReference>
<feature type="region of interest" description="Disordered" evidence="1">
    <location>
        <begin position="27"/>
        <end position="46"/>
    </location>
</feature>
<dbReference type="STRING" id="28117.BHV66_02495"/>
<dbReference type="PANTHER" id="PTHR41339:SF1">
    <property type="entry name" value="SECRETED PROTEIN"/>
    <property type="match status" value="1"/>
</dbReference>
<dbReference type="RefSeq" id="WP_278339014.1">
    <property type="nucleotide sequence ID" value="NZ_DBGBHC010000004.1"/>
</dbReference>
<sequence length="508" mass="53953">MKKILWAACLMAALSLAGCSDDENGNGGNGGNGGSGEGGNPSSGDLTEILFEDGTQIGDGRQEFEIKGDYTLPKGTYLLKGWCYIADGASLTLAPGTIIKGDKETKAALIVEPGGQLWAKGTQSEPIVFTSEMPAGSRRPGDWGGIILCGRGVNNKGTMQIEGGPRTTHGGSDNADCSGALSYVRCEFAGYPFKEDQEINAITFGSVGSATQIDHVQVSYSNDDSYEWFGGAVNAKYLVSYHTWDDDFDTDNGFCGKVQFCLGVRQPRIADTSASNGFESDNNGEGSATSPFTSCVFSNVTFVGPVGQDAAFSNTSDYITAGDMNPKNGSKLGQFQSAMQVRRNSHLNCFNSVAMGFPVGLIVENDKGSQTQTAASEGTLKIQNVYMAGMTVLGSDVNKSFEDGFCDNGDKNSIDKSKESFSSTYFKSIASNKYFDAIADLKLSQPNSLQANPNYGPLSDSPLRGAASFTDPLVANGFDEVTYIGAFADENDGWMSGWTEFDPQNKAY</sequence>
<evidence type="ECO:0000256" key="2">
    <source>
        <dbReference type="SAM" id="SignalP"/>
    </source>
</evidence>
<evidence type="ECO:0000256" key="1">
    <source>
        <dbReference type="SAM" id="MobiDB-lite"/>
    </source>
</evidence>
<dbReference type="EMBL" id="MNQH01000002">
    <property type="protein sequence ID" value="OKY96213.1"/>
    <property type="molecule type" value="Genomic_DNA"/>
</dbReference>
<evidence type="ECO:0000313" key="4">
    <source>
        <dbReference type="Proteomes" id="UP000187417"/>
    </source>
</evidence>
<accession>A0A1Q6FBJ3</accession>
<dbReference type="Proteomes" id="UP000187417">
    <property type="component" value="Unassembled WGS sequence"/>
</dbReference>
<evidence type="ECO:0000313" key="3">
    <source>
        <dbReference type="EMBL" id="OKY96213.1"/>
    </source>
</evidence>
<dbReference type="AlphaFoldDB" id="A0A1Q6FBJ3"/>
<feature type="compositionally biased region" description="Gly residues" evidence="1">
    <location>
        <begin position="27"/>
        <end position="41"/>
    </location>
</feature>